<evidence type="ECO:0000313" key="3">
    <source>
        <dbReference type="Proteomes" id="UP000077521"/>
    </source>
</evidence>
<feature type="compositionally biased region" description="Acidic residues" evidence="1">
    <location>
        <begin position="122"/>
        <end position="136"/>
    </location>
</feature>
<protein>
    <submittedName>
        <fullName evidence="2">Uncharacterized protein</fullName>
    </submittedName>
</protein>
<evidence type="ECO:0000256" key="1">
    <source>
        <dbReference type="SAM" id="MobiDB-lite"/>
    </source>
</evidence>
<gene>
    <name evidence="2" type="ORF">A4X13_0g7634</name>
</gene>
<feature type="compositionally biased region" description="Basic and acidic residues" evidence="1">
    <location>
        <begin position="106"/>
        <end position="115"/>
    </location>
</feature>
<feature type="region of interest" description="Disordered" evidence="1">
    <location>
        <begin position="80"/>
        <end position="137"/>
    </location>
</feature>
<organism evidence="2 3">
    <name type="scientific">Tilletia indica</name>
    <dbReference type="NCBI Taxonomy" id="43049"/>
    <lineage>
        <taxon>Eukaryota</taxon>
        <taxon>Fungi</taxon>
        <taxon>Dikarya</taxon>
        <taxon>Basidiomycota</taxon>
        <taxon>Ustilaginomycotina</taxon>
        <taxon>Exobasidiomycetes</taxon>
        <taxon>Tilletiales</taxon>
        <taxon>Tilletiaceae</taxon>
        <taxon>Tilletia</taxon>
    </lineage>
</organism>
<dbReference type="AlphaFoldDB" id="A0A8T8SI03"/>
<reference evidence="2" key="2">
    <citation type="journal article" date="2019" name="IMA Fungus">
        <title>Genome sequencing and comparison of five Tilletia species to identify candidate genes for the detection of regulated species infecting wheat.</title>
        <authorList>
            <person name="Nguyen H.D.T."/>
            <person name="Sultana T."/>
            <person name="Kesanakurti P."/>
            <person name="Hambleton S."/>
        </authorList>
    </citation>
    <scope>NUCLEOTIDE SEQUENCE</scope>
    <source>
        <strain evidence="2">DAOMC 236416</strain>
    </source>
</reference>
<keyword evidence="3" id="KW-1185">Reference proteome</keyword>
<proteinExistence type="predicted"/>
<name>A0A8T8SI03_9BASI</name>
<reference evidence="2" key="1">
    <citation type="submission" date="2016-04" db="EMBL/GenBank/DDBJ databases">
        <authorList>
            <person name="Nguyen H.D."/>
            <person name="Samba Siva P."/>
            <person name="Cullis J."/>
            <person name="Levesque C.A."/>
            <person name="Hambleton S."/>
        </authorList>
    </citation>
    <scope>NUCLEOTIDE SEQUENCE</scope>
    <source>
        <strain evidence="2">DAOMC 236416</strain>
    </source>
</reference>
<dbReference type="Proteomes" id="UP000077521">
    <property type="component" value="Unassembled WGS sequence"/>
</dbReference>
<comment type="caution">
    <text evidence="2">The sequence shown here is derived from an EMBL/GenBank/DDBJ whole genome shotgun (WGS) entry which is preliminary data.</text>
</comment>
<accession>A0A8T8SI03</accession>
<dbReference type="EMBL" id="LWDF02001006">
    <property type="protein sequence ID" value="KAE8240708.1"/>
    <property type="molecule type" value="Genomic_DNA"/>
</dbReference>
<evidence type="ECO:0000313" key="2">
    <source>
        <dbReference type="EMBL" id="KAE8240708.1"/>
    </source>
</evidence>
<sequence>MTIKTRIQQLWTAREEGWEYLKAGVAAASAFSASMKKEEGGRGERNCCGQGHGCGHGHGCGSEGVGGLQKEVENLKEEGGVGMTGQSASIASTERALASAPVGMKEGLKELAEATRKRKRDDEEEEDEWVEEEEEDRQVGRAARALRRDGLQVYGALSSLVAKTGRRYHTKAAILEETGQRQATLSPNKIETPSTGARISDHIPRHWFWL</sequence>